<evidence type="ECO:0000313" key="2">
    <source>
        <dbReference type="Proteomes" id="UP001165063"/>
    </source>
</evidence>
<dbReference type="AlphaFoldDB" id="A0A9W6Z0A5"/>
<dbReference type="EMBL" id="BSXU01002707">
    <property type="protein sequence ID" value="GMG39156.1"/>
    <property type="molecule type" value="Genomic_DNA"/>
</dbReference>
<dbReference type="Proteomes" id="UP001165063">
    <property type="component" value="Unassembled WGS sequence"/>
</dbReference>
<evidence type="ECO:0000313" key="1">
    <source>
        <dbReference type="EMBL" id="GMG39156.1"/>
    </source>
</evidence>
<accession>A0A9W6Z0A5</accession>
<name>A0A9W6Z0A5_AMBMO</name>
<comment type="caution">
    <text evidence="1">The sequence shown here is derived from an EMBL/GenBank/DDBJ whole genome shotgun (WGS) entry which is preliminary data.</text>
</comment>
<keyword evidence="2" id="KW-1185">Reference proteome</keyword>
<reference evidence="1" key="1">
    <citation type="submission" date="2023-04" db="EMBL/GenBank/DDBJ databases">
        <title>Ambrosiozyma monospora NBRC 1965.</title>
        <authorList>
            <person name="Ichikawa N."/>
            <person name="Sato H."/>
            <person name="Tonouchi N."/>
        </authorList>
    </citation>
    <scope>NUCLEOTIDE SEQUENCE</scope>
    <source>
        <strain evidence="1">NBRC 1965</strain>
    </source>
</reference>
<sequence length="281" mass="32735">MHDANQQNFEILEKDILKIWWRCMSEYLLPSVLSSEPLLIEVIIVMKHGIIQFFTVLHSFRPIIHPRLINIDQTILLMAPHKGEFQDVFVLSAKPGQWIRPYKQWQRQQQQQVVDSIKPYYLPAEYTTVNGYIVQTVSRLRKNLIQLMIDSIFHHCWTSEIHTDEDIQLDNVELKRKEDFNSIRQWSEPSIRMSEENQFEPNMSNDDDLNTSVIQNDDFSTSNVQNLSLSIPIVPIEGFDDSFALDKSSINNGSDTKTDDDVIDITATHIGTQFRKRTRGS</sequence>
<organism evidence="1 2">
    <name type="scientific">Ambrosiozyma monospora</name>
    <name type="common">Yeast</name>
    <name type="synonym">Endomycopsis monosporus</name>
    <dbReference type="NCBI Taxonomy" id="43982"/>
    <lineage>
        <taxon>Eukaryota</taxon>
        <taxon>Fungi</taxon>
        <taxon>Dikarya</taxon>
        <taxon>Ascomycota</taxon>
        <taxon>Saccharomycotina</taxon>
        <taxon>Pichiomycetes</taxon>
        <taxon>Pichiales</taxon>
        <taxon>Pichiaceae</taxon>
        <taxon>Ambrosiozyma</taxon>
    </lineage>
</organism>
<protein>
    <submittedName>
        <fullName evidence="1">Unnamed protein product</fullName>
    </submittedName>
</protein>
<proteinExistence type="predicted"/>
<gene>
    <name evidence="1" type="ORF">Amon01_000511100</name>
</gene>